<dbReference type="Proteomes" id="UP000886998">
    <property type="component" value="Unassembled WGS sequence"/>
</dbReference>
<feature type="compositionally biased region" description="Basic residues" evidence="1">
    <location>
        <begin position="111"/>
        <end position="123"/>
    </location>
</feature>
<organism evidence="2 3">
    <name type="scientific">Trichonephila inaurata madagascariensis</name>
    <dbReference type="NCBI Taxonomy" id="2747483"/>
    <lineage>
        <taxon>Eukaryota</taxon>
        <taxon>Metazoa</taxon>
        <taxon>Ecdysozoa</taxon>
        <taxon>Arthropoda</taxon>
        <taxon>Chelicerata</taxon>
        <taxon>Arachnida</taxon>
        <taxon>Araneae</taxon>
        <taxon>Araneomorphae</taxon>
        <taxon>Entelegynae</taxon>
        <taxon>Araneoidea</taxon>
        <taxon>Nephilidae</taxon>
        <taxon>Trichonephila</taxon>
        <taxon>Trichonephila inaurata</taxon>
    </lineage>
</organism>
<reference evidence="2" key="1">
    <citation type="submission" date="2020-08" db="EMBL/GenBank/DDBJ databases">
        <title>Multicomponent nature underlies the extraordinary mechanical properties of spider dragline silk.</title>
        <authorList>
            <person name="Kono N."/>
            <person name="Nakamura H."/>
            <person name="Mori M."/>
            <person name="Yoshida Y."/>
            <person name="Ohtoshi R."/>
            <person name="Malay A.D."/>
            <person name="Moran D.A.P."/>
            <person name="Tomita M."/>
            <person name="Numata K."/>
            <person name="Arakawa K."/>
        </authorList>
    </citation>
    <scope>NUCLEOTIDE SEQUENCE</scope>
</reference>
<evidence type="ECO:0000256" key="1">
    <source>
        <dbReference type="SAM" id="MobiDB-lite"/>
    </source>
</evidence>
<protein>
    <submittedName>
        <fullName evidence="2">Uncharacterized protein</fullName>
    </submittedName>
</protein>
<dbReference type="EMBL" id="BMAV01022226">
    <property type="protein sequence ID" value="GFY76909.1"/>
    <property type="molecule type" value="Genomic_DNA"/>
</dbReference>
<name>A0A8X7CL07_9ARAC</name>
<keyword evidence="3" id="KW-1185">Reference proteome</keyword>
<dbReference type="AlphaFoldDB" id="A0A8X7CL07"/>
<feature type="compositionally biased region" description="Basic and acidic residues" evidence="1">
    <location>
        <begin position="59"/>
        <end position="75"/>
    </location>
</feature>
<evidence type="ECO:0000313" key="3">
    <source>
        <dbReference type="Proteomes" id="UP000886998"/>
    </source>
</evidence>
<feature type="region of interest" description="Disordered" evidence="1">
    <location>
        <begin position="59"/>
        <end position="152"/>
    </location>
</feature>
<accession>A0A8X7CL07</accession>
<comment type="caution">
    <text evidence="2">The sequence shown here is derived from an EMBL/GenBank/DDBJ whole genome shotgun (WGS) entry which is preliminary data.</text>
</comment>
<feature type="compositionally biased region" description="Basic and acidic residues" evidence="1">
    <location>
        <begin position="86"/>
        <end position="100"/>
    </location>
</feature>
<proteinExistence type="predicted"/>
<gene>
    <name evidence="2" type="ORF">TNIN_131401</name>
</gene>
<evidence type="ECO:0000313" key="2">
    <source>
        <dbReference type="EMBL" id="GFY76909.1"/>
    </source>
</evidence>
<sequence length="345" mass="39798">MSVQACNQENSASLSMSIEVKLDDSKVNIQDSPSLCSIQKIAPKSTGAEKGCNKSKECRKSYNKSIEGRKSNDKRKERRKSYNKSIEGRKRNDKSKECRKSNNTVVEKSTTKHKLNHGHFKQIKRPDIDKHSMQKPLQRSYDESKSGSAVPHSSPFLRFITTQSTKIKDSTECVQVAQSNAGRVGSLKAKLKDPCNRGFKNAFKKCGILRRNLKSNITVKDCFSRPDVNRVLSKLFFRDENHFESRHDNGIFESFLNCSLRLLIQKYIKDTIRYIFPNYKDLNTKRISTNKILNYANGRCKANEVFYVTQFFRRDKFLNLENVIRKYTCVGILLSYDIFKKGNKI</sequence>